<dbReference type="Proteomes" id="UP000054937">
    <property type="component" value="Unassembled WGS sequence"/>
</dbReference>
<keyword evidence="2" id="KW-1185">Reference proteome</keyword>
<evidence type="ECO:0000313" key="1">
    <source>
        <dbReference type="EMBL" id="KRX08635.1"/>
    </source>
</evidence>
<name>A0A0V0R2A7_PSEPJ</name>
<dbReference type="OrthoDB" id="297203at2759"/>
<gene>
    <name evidence="1" type="ORF">PPERSA_03506</name>
</gene>
<dbReference type="EMBL" id="LDAU01000060">
    <property type="protein sequence ID" value="KRX08635.1"/>
    <property type="molecule type" value="Genomic_DNA"/>
</dbReference>
<dbReference type="Gene3D" id="1.10.287.810">
    <property type="entry name" value="Mitochondrial import inner membrane translocase subunit tim13 like domains"/>
    <property type="match status" value="1"/>
</dbReference>
<proteinExistence type="predicted"/>
<organism evidence="1 2">
    <name type="scientific">Pseudocohnilembus persalinus</name>
    <name type="common">Ciliate</name>
    <dbReference type="NCBI Taxonomy" id="266149"/>
    <lineage>
        <taxon>Eukaryota</taxon>
        <taxon>Sar</taxon>
        <taxon>Alveolata</taxon>
        <taxon>Ciliophora</taxon>
        <taxon>Intramacronucleata</taxon>
        <taxon>Oligohymenophorea</taxon>
        <taxon>Scuticociliatia</taxon>
        <taxon>Philasterida</taxon>
        <taxon>Pseudocohnilembidae</taxon>
        <taxon>Pseudocohnilembus</taxon>
    </lineage>
</organism>
<sequence length="106" mass="12539">MDNEERKDQVDQIEKDINSQCFKNCFNLMNGQVKQGCFGICYNKYLETIKIVNNEIMQYGYSVHSILAYKLYPEENPYHEAYFTDKFIQQKSPISYAYDHVTNKIG</sequence>
<dbReference type="OMA" id="NERFKPT"/>
<dbReference type="SUPFAM" id="SSF144122">
    <property type="entry name" value="Tim10-like"/>
    <property type="match status" value="1"/>
</dbReference>
<accession>A0A0V0R2A7</accession>
<reference evidence="1 2" key="1">
    <citation type="journal article" date="2015" name="Sci. Rep.">
        <title>Genome of the facultative scuticociliatosis pathogen Pseudocohnilembus persalinus provides insight into its virulence through horizontal gene transfer.</title>
        <authorList>
            <person name="Xiong J."/>
            <person name="Wang G."/>
            <person name="Cheng J."/>
            <person name="Tian M."/>
            <person name="Pan X."/>
            <person name="Warren A."/>
            <person name="Jiang C."/>
            <person name="Yuan D."/>
            <person name="Miao W."/>
        </authorList>
    </citation>
    <scope>NUCLEOTIDE SEQUENCE [LARGE SCALE GENOMIC DNA]</scope>
    <source>
        <strain evidence="1">36N120E</strain>
    </source>
</reference>
<comment type="caution">
    <text evidence="1">The sequence shown here is derived from an EMBL/GenBank/DDBJ whole genome shotgun (WGS) entry which is preliminary data.</text>
</comment>
<evidence type="ECO:0000313" key="2">
    <source>
        <dbReference type="Proteomes" id="UP000054937"/>
    </source>
</evidence>
<dbReference type="AlphaFoldDB" id="A0A0V0R2A7"/>
<protein>
    <submittedName>
        <fullName evidence="1">Tim10/DDP family zinc finger</fullName>
    </submittedName>
</protein>
<dbReference type="InParanoid" id="A0A0V0R2A7"/>
<dbReference type="InterPro" id="IPR035427">
    <property type="entry name" value="Tim10-like_dom_sf"/>
</dbReference>